<gene>
    <name evidence="1" type="ORF">GA0070609_0519</name>
</gene>
<organism evidence="1 2">
    <name type="scientific">Micromonospora echinaurantiaca</name>
    <dbReference type="NCBI Taxonomy" id="47857"/>
    <lineage>
        <taxon>Bacteria</taxon>
        <taxon>Bacillati</taxon>
        <taxon>Actinomycetota</taxon>
        <taxon>Actinomycetes</taxon>
        <taxon>Micromonosporales</taxon>
        <taxon>Micromonosporaceae</taxon>
        <taxon>Micromonospora</taxon>
    </lineage>
</organism>
<proteinExistence type="predicted"/>
<name>A0A1C5GWF5_9ACTN</name>
<evidence type="ECO:0000313" key="2">
    <source>
        <dbReference type="Proteomes" id="UP000198217"/>
    </source>
</evidence>
<evidence type="ECO:0000313" key="1">
    <source>
        <dbReference type="EMBL" id="SCG38080.1"/>
    </source>
</evidence>
<dbReference type="EMBL" id="LT607750">
    <property type="protein sequence ID" value="SCG38080.1"/>
    <property type="molecule type" value="Genomic_DNA"/>
</dbReference>
<dbReference type="AlphaFoldDB" id="A0A1C5GWF5"/>
<protein>
    <submittedName>
        <fullName evidence="1">Uncharacterized protein</fullName>
    </submittedName>
</protein>
<accession>A0A1C5GWF5</accession>
<dbReference type="Proteomes" id="UP000198217">
    <property type="component" value="Chromosome I"/>
</dbReference>
<reference evidence="1 2" key="1">
    <citation type="submission" date="2016-06" db="EMBL/GenBank/DDBJ databases">
        <authorList>
            <person name="Kjaerup R.B."/>
            <person name="Dalgaard T.S."/>
            <person name="Juul-Madsen H.R."/>
        </authorList>
    </citation>
    <scope>NUCLEOTIDE SEQUENCE [LARGE SCALE GENOMIC DNA]</scope>
    <source>
        <strain evidence="1 2">DSM 43904</strain>
    </source>
</reference>
<keyword evidence="2" id="KW-1185">Reference proteome</keyword>
<sequence length="347" mass="36795">MTDRCAEVEAAVRAHDSARMTKAVPRLWEAAQQATPAELDEALSRCVALLPGLGISAGGQFAVLCGALVELGARPDHLVPAVAEGLLEALTEAERFRAAWERVHPDEELPEPGDPTALEPAIAAMTAAGGDEDGALRAALGWLSAGNWAMPATTLLQHSTALRETFPHRARLRELGSGLADARGDLDCMLGLLRLLDAERLLVLHRETGRGWWVTVDGVGDNFQLHTLLAGALAQPGRIAGLTVDPAWVAVATDAPPERFGGMVTGSFNLVDGHGAWIWNEGLPADIPLLDGVRVVVLDPPSYTRSWENVRRYPTVPGSLTVDGELGPADAAAWLTRVAPTGNPLDD</sequence>